<dbReference type="Proteomes" id="UP000027584">
    <property type="component" value="Unassembled WGS sequence"/>
</dbReference>
<dbReference type="SUPFAM" id="SSF110849">
    <property type="entry name" value="ParB/Sulfiredoxin"/>
    <property type="match status" value="1"/>
</dbReference>
<feature type="domain" description="ParB-like N-terminal" evidence="5">
    <location>
        <begin position="6"/>
        <end position="96"/>
    </location>
</feature>
<proteinExistence type="inferred from homology"/>
<dbReference type="GO" id="GO:0007059">
    <property type="term" value="P:chromosome segregation"/>
    <property type="evidence" value="ECO:0007669"/>
    <property type="project" value="UniProtKB-KW"/>
</dbReference>
<evidence type="ECO:0000256" key="3">
    <source>
        <dbReference type="ARBA" id="ARBA00022829"/>
    </source>
</evidence>
<evidence type="ECO:0000256" key="1">
    <source>
        <dbReference type="ARBA" id="ARBA00004453"/>
    </source>
</evidence>
<dbReference type="InterPro" id="IPR057240">
    <property type="entry name" value="ParB_dimer_C"/>
</dbReference>
<dbReference type="InterPro" id="IPR041468">
    <property type="entry name" value="HTH_ParB/Spo0J"/>
</dbReference>
<dbReference type="RefSeq" id="WP_039692975.1">
    <property type="nucleotide sequence ID" value="NZ_JBCOWE010000003.1"/>
</dbReference>
<comment type="caution">
    <text evidence="6">The sequence shown here is derived from an EMBL/GenBank/DDBJ whole genome shotgun (WGS) entry which is preliminary data.</text>
</comment>
<evidence type="ECO:0000256" key="2">
    <source>
        <dbReference type="ARBA" id="ARBA00006295"/>
    </source>
</evidence>
<dbReference type="InterPro" id="IPR050336">
    <property type="entry name" value="Chromosome_partition/occlusion"/>
</dbReference>
<dbReference type="FunFam" id="1.10.10.2830:FF:000001">
    <property type="entry name" value="Chromosome partitioning protein ParB"/>
    <property type="match status" value="1"/>
</dbReference>
<keyword evidence="4" id="KW-0238">DNA-binding</keyword>
<accession>A0A060RJR1</accession>
<organism evidence="6 7">
    <name type="scientific">Streptococcus gallolyticus</name>
    <dbReference type="NCBI Taxonomy" id="315405"/>
    <lineage>
        <taxon>Bacteria</taxon>
        <taxon>Bacillati</taxon>
        <taxon>Bacillota</taxon>
        <taxon>Bacilli</taxon>
        <taxon>Lactobacillales</taxon>
        <taxon>Streptococcaceae</taxon>
        <taxon>Streptococcus</taxon>
    </lineage>
</organism>
<evidence type="ECO:0000313" key="6">
    <source>
        <dbReference type="EMBL" id="CDO17295.1"/>
    </source>
</evidence>
<name>A0A060RJR1_9STRE</name>
<dbReference type="SMART" id="SM00470">
    <property type="entry name" value="ParB"/>
    <property type="match status" value="1"/>
</dbReference>
<evidence type="ECO:0000313" key="7">
    <source>
        <dbReference type="Proteomes" id="UP000027584"/>
    </source>
</evidence>
<comment type="subcellular location">
    <subcellularLocation>
        <location evidence="1">Cytoplasm</location>
        <location evidence="1">Nucleoid</location>
    </subcellularLocation>
</comment>
<dbReference type="FunFam" id="3.90.1530.30:FF:000001">
    <property type="entry name" value="Chromosome partitioning protein ParB"/>
    <property type="match status" value="1"/>
</dbReference>
<dbReference type="GO" id="GO:0045881">
    <property type="term" value="P:positive regulation of sporulation resulting in formation of a cellular spore"/>
    <property type="evidence" value="ECO:0007669"/>
    <property type="project" value="TreeGrafter"/>
</dbReference>
<reference evidence="6 7" key="1">
    <citation type="submission" date="2014-02" db="EMBL/GenBank/DDBJ databases">
        <authorList>
            <person name="Manrique M."/>
        </authorList>
    </citation>
    <scope>NUCLEOTIDE SEQUENCE [LARGE SCALE GENOMIC DNA]</scope>
    <source>
        <strain evidence="6 7">LMG17956</strain>
    </source>
</reference>
<dbReference type="InterPro" id="IPR003115">
    <property type="entry name" value="ParB_N"/>
</dbReference>
<dbReference type="GO" id="GO:0003677">
    <property type="term" value="F:DNA binding"/>
    <property type="evidence" value="ECO:0007669"/>
    <property type="project" value="UniProtKB-KW"/>
</dbReference>
<dbReference type="PANTHER" id="PTHR33375:SF1">
    <property type="entry name" value="CHROMOSOME-PARTITIONING PROTEIN PARB-RELATED"/>
    <property type="match status" value="1"/>
</dbReference>
<dbReference type="PANTHER" id="PTHR33375">
    <property type="entry name" value="CHROMOSOME-PARTITIONING PROTEIN PARB-RELATED"/>
    <property type="match status" value="1"/>
</dbReference>
<dbReference type="GO" id="GO:0005694">
    <property type="term" value="C:chromosome"/>
    <property type="evidence" value="ECO:0007669"/>
    <property type="project" value="TreeGrafter"/>
</dbReference>
<evidence type="ECO:0000259" key="5">
    <source>
        <dbReference type="SMART" id="SM00470"/>
    </source>
</evidence>
<sequence>MPEIFTLIKIENISPNPYQPRLEFKQEELEELARSIKANGLIQPIIVRESTVFGYELIAGERRLRASKIAGLTEIPAIIKNISNQESMQLAIVENLQRSDLNPIEEAKAYQQLLEKNQVTHEELAQFMGKSRPYITNCLRLLNLPKKLSIAVEKGELSQGHARVLLTLKNEEEQEKWYQKILTEDISVRKLEHLLKPAKKKKNRPKKKDIFIRNQEEELTKQLGLPVKITISKTGTKGEVSLHFQSEEDLNRIINKLK</sequence>
<dbReference type="NCBIfam" id="TIGR00180">
    <property type="entry name" value="parB_part"/>
    <property type="match status" value="1"/>
</dbReference>
<comment type="similarity">
    <text evidence="2">Belongs to the ParB family.</text>
</comment>
<dbReference type="AlphaFoldDB" id="A0A060RJR1"/>
<dbReference type="InterPro" id="IPR036086">
    <property type="entry name" value="ParB/Sulfiredoxin_sf"/>
</dbReference>
<dbReference type="Pfam" id="PF23552">
    <property type="entry name" value="ParB_C"/>
    <property type="match status" value="1"/>
</dbReference>
<dbReference type="CDD" id="cd16393">
    <property type="entry name" value="SPO0J_N"/>
    <property type="match status" value="1"/>
</dbReference>
<dbReference type="EMBL" id="CCBC010000094">
    <property type="protein sequence ID" value="CDO17295.1"/>
    <property type="molecule type" value="Genomic_DNA"/>
</dbReference>
<dbReference type="SUPFAM" id="SSF109709">
    <property type="entry name" value="KorB DNA-binding domain-like"/>
    <property type="match status" value="1"/>
</dbReference>
<keyword evidence="3" id="KW-0159">Chromosome partition</keyword>
<dbReference type="Pfam" id="PF02195">
    <property type="entry name" value="ParB_N"/>
    <property type="match status" value="1"/>
</dbReference>
<dbReference type="GO" id="GO:0009295">
    <property type="term" value="C:nucleoid"/>
    <property type="evidence" value="ECO:0007669"/>
    <property type="project" value="UniProtKB-SubCell"/>
</dbReference>
<gene>
    <name evidence="6" type="ORF">BN963_SGAL_00475</name>
</gene>
<reference evidence="6 7" key="2">
    <citation type="submission" date="2014-05" db="EMBL/GenBank/DDBJ databases">
        <title>Genome sequence of Streptococcus gallolyticus.</title>
        <authorList>
            <person name="Del Campo R."/>
        </authorList>
    </citation>
    <scope>NUCLEOTIDE SEQUENCE [LARGE SCALE GENOMIC DNA]</scope>
    <source>
        <strain evidence="6 7">LMG17956</strain>
    </source>
</reference>
<protein>
    <submittedName>
        <fullName evidence="6">Chromosome partitioning protein, ParB family</fullName>
    </submittedName>
</protein>
<dbReference type="Gene3D" id="3.90.1530.30">
    <property type="match status" value="1"/>
</dbReference>
<dbReference type="Gene3D" id="1.10.10.2830">
    <property type="match status" value="1"/>
</dbReference>
<evidence type="ECO:0000256" key="4">
    <source>
        <dbReference type="ARBA" id="ARBA00023125"/>
    </source>
</evidence>
<dbReference type="Pfam" id="PF17762">
    <property type="entry name" value="HTH_ParB"/>
    <property type="match status" value="1"/>
</dbReference>
<dbReference type="InterPro" id="IPR004437">
    <property type="entry name" value="ParB/RepB/Spo0J"/>
</dbReference>